<protein>
    <submittedName>
        <fullName evidence="2">Uncharacterized protein</fullName>
    </submittedName>
</protein>
<organism evidence="2 3">
    <name type="scientific">Boothiomyces macroporosus</name>
    <dbReference type="NCBI Taxonomy" id="261099"/>
    <lineage>
        <taxon>Eukaryota</taxon>
        <taxon>Fungi</taxon>
        <taxon>Fungi incertae sedis</taxon>
        <taxon>Chytridiomycota</taxon>
        <taxon>Chytridiomycota incertae sedis</taxon>
        <taxon>Chytridiomycetes</taxon>
        <taxon>Rhizophydiales</taxon>
        <taxon>Terramycetaceae</taxon>
        <taxon>Boothiomyces</taxon>
    </lineage>
</organism>
<feature type="coiled-coil region" evidence="1">
    <location>
        <begin position="193"/>
        <end position="251"/>
    </location>
</feature>
<name>A0AAD5UEQ8_9FUNG</name>
<evidence type="ECO:0000313" key="3">
    <source>
        <dbReference type="Proteomes" id="UP001210925"/>
    </source>
</evidence>
<sequence>MSSEINREKRINRLLQVRQKSKQIQKQTNSKYKELLEKQALLYLEERFNLFISKKNEEINKLKELLNIESKGFTDAENIKQENTNTLVHMLLDNQIRAEQRFNKAHELFIKEQLLCKQPEKIRFLLLKLVREQEEKRSRYIASKPPIIKPMEIESNNIQKLNYQTRQNKDFDDSCFHRDYDIVRIEKQQVDPYNEAIIKQKETELKLKEKEKENIENMKTKNQRYQHAINQVLLDQRKEQLIKQLQDLKQRDLKRKHENAILNAKLNRSNFIEFHDLNSKFEKQFQIVEKMGKRVDELERNIQEMVDKE</sequence>
<comment type="caution">
    <text evidence="2">The sequence shown here is derived from an EMBL/GenBank/DDBJ whole genome shotgun (WGS) entry which is preliminary data.</text>
</comment>
<evidence type="ECO:0000256" key="1">
    <source>
        <dbReference type="SAM" id="Coils"/>
    </source>
</evidence>
<keyword evidence="3" id="KW-1185">Reference proteome</keyword>
<dbReference type="Proteomes" id="UP001210925">
    <property type="component" value="Unassembled WGS sequence"/>
</dbReference>
<accession>A0AAD5UEQ8</accession>
<dbReference type="EMBL" id="JADGKB010000054">
    <property type="protein sequence ID" value="KAJ3256194.1"/>
    <property type="molecule type" value="Genomic_DNA"/>
</dbReference>
<keyword evidence="1" id="KW-0175">Coiled coil</keyword>
<dbReference type="AlphaFoldDB" id="A0AAD5UEQ8"/>
<evidence type="ECO:0000313" key="2">
    <source>
        <dbReference type="EMBL" id="KAJ3256194.1"/>
    </source>
</evidence>
<reference evidence="2" key="1">
    <citation type="submission" date="2020-05" db="EMBL/GenBank/DDBJ databases">
        <title>Phylogenomic resolution of chytrid fungi.</title>
        <authorList>
            <person name="Stajich J.E."/>
            <person name="Amses K."/>
            <person name="Simmons R."/>
            <person name="Seto K."/>
            <person name="Myers J."/>
            <person name="Bonds A."/>
            <person name="Quandt C.A."/>
            <person name="Barry K."/>
            <person name="Liu P."/>
            <person name="Grigoriev I."/>
            <person name="Longcore J.E."/>
            <person name="James T.Y."/>
        </authorList>
    </citation>
    <scope>NUCLEOTIDE SEQUENCE</scope>
    <source>
        <strain evidence="2">PLAUS21</strain>
    </source>
</reference>
<proteinExistence type="predicted"/>
<gene>
    <name evidence="2" type="ORF">HK103_005653</name>
</gene>